<dbReference type="InterPro" id="IPR003594">
    <property type="entry name" value="HATPase_dom"/>
</dbReference>
<keyword evidence="4" id="KW-0808">Transferase</keyword>
<feature type="transmembrane region" description="Helical" evidence="9">
    <location>
        <begin position="91"/>
        <end position="110"/>
    </location>
</feature>
<proteinExistence type="predicted"/>
<dbReference type="EMBL" id="JBHLTP010000010">
    <property type="protein sequence ID" value="MFC0524307.1"/>
    <property type="molecule type" value="Genomic_DNA"/>
</dbReference>
<keyword evidence="9" id="KW-1133">Transmembrane helix</keyword>
<dbReference type="RefSeq" id="WP_377348150.1">
    <property type="nucleotide sequence ID" value="NZ_JBHLTP010000010.1"/>
</dbReference>
<evidence type="ECO:0000256" key="8">
    <source>
        <dbReference type="ARBA" id="ARBA00023012"/>
    </source>
</evidence>
<dbReference type="CDD" id="cd00075">
    <property type="entry name" value="HATPase"/>
    <property type="match status" value="1"/>
</dbReference>
<feature type="transmembrane region" description="Helical" evidence="9">
    <location>
        <begin position="168"/>
        <end position="190"/>
    </location>
</feature>
<evidence type="ECO:0000256" key="5">
    <source>
        <dbReference type="ARBA" id="ARBA00022741"/>
    </source>
</evidence>
<keyword evidence="7 11" id="KW-0067">ATP-binding</keyword>
<evidence type="ECO:0000256" key="7">
    <source>
        <dbReference type="ARBA" id="ARBA00022840"/>
    </source>
</evidence>
<dbReference type="InterPro" id="IPR003661">
    <property type="entry name" value="HisK_dim/P_dom"/>
</dbReference>
<dbReference type="Pfam" id="PF00512">
    <property type="entry name" value="HisKA"/>
    <property type="match status" value="1"/>
</dbReference>
<dbReference type="InterPro" id="IPR036890">
    <property type="entry name" value="HATPase_C_sf"/>
</dbReference>
<dbReference type="GO" id="GO:0005524">
    <property type="term" value="F:ATP binding"/>
    <property type="evidence" value="ECO:0007669"/>
    <property type="project" value="UniProtKB-KW"/>
</dbReference>
<comment type="caution">
    <text evidence="11">The sequence shown here is derived from an EMBL/GenBank/DDBJ whole genome shotgun (WGS) entry which is preliminary data.</text>
</comment>
<dbReference type="Proteomes" id="UP001589836">
    <property type="component" value="Unassembled WGS sequence"/>
</dbReference>
<evidence type="ECO:0000256" key="6">
    <source>
        <dbReference type="ARBA" id="ARBA00022777"/>
    </source>
</evidence>
<dbReference type="Pfam" id="PF02518">
    <property type="entry name" value="HATPase_c"/>
    <property type="match status" value="1"/>
</dbReference>
<evidence type="ECO:0000256" key="3">
    <source>
        <dbReference type="ARBA" id="ARBA00022553"/>
    </source>
</evidence>
<comment type="catalytic activity">
    <reaction evidence="1">
        <text>ATP + protein L-histidine = ADP + protein N-phospho-L-histidine.</text>
        <dbReference type="EC" id="2.7.13.3"/>
    </reaction>
</comment>
<keyword evidence="5" id="KW-0547">Nucleotide-binding</keyword>
<dbReference type="SUPFAM" id="SSF55874">
    <property type="entry name" value="ATPase domain of HSP90 chaperone/DNA topoisomerase II/histidine kinase"/>
    <property type="match status" value="1"/>
</dbReference>
<feature type="transmembrane region" description="Helical" evidence="9">
    <location>
        <begin position="117"/>
        <end position="133"/>
    </location>
</feature>
<dbReference type="PANTHER" id="PTHR43065:SF46">
    <property type="entry name" value="C4-DICARBOXYLATE TRANSPORT SENSOR PROTEIN DCTB"/>
    <property type="match status" value="1"/>
</dbReference>
<feature type="domain" description="Histidine kinase" evidence="10">
    <location>
        <begin position="219"/>
        <end position="419"/>
    </location>
</feature>
<keyword evidence="6" id="KW-0418">Kinase</keyword>
<feature type="transmembrane region" description="Helical" evidence="9">
    <location>
        <begin position="28"/>
        <end position="53"/>
    </location>
</feature>
<dbReference type="InterPro" id="IPR036097">
    <property type="entry name" value="HisK_dim/P_sf"/>
</dbReference>
<dbReference type="SUPFAM" id="SSF47384">
    <property type="entry name" value="Homodimeric domain of signal transducing histidine kinase"/>
    <property type="match status" value="1"/>
</dbReference>
<dbReference type="InterPro" id="IPR005467">
    <property type="entry name" value="His_kinase_dom"/>
</dbReference>
<protein>
    <recommendedName>
        <fullName evidence="2">histidine kinase</fullName>
        <ecNumber evidence="2">2.7.13.3</ecNumber>
    </recommendedName>
</protein>
<name>A0ABV6LPH0_9BACI</name>
<evidence type="ECO:0000313" key="12">
    <source>
        <dbReference type="Proteomes" id="UP001589836"/>
    </source>
</evidence>
<feature type="transmembrane region" description="Helical" evidence="9">
    <location>
        <begin position="65"/>
        <end position="85"/>
    </location>
</feature>
<dbReference type="PRINTS" id="PR00344">
    <property type="entry name" value="BCTRLSENSOR"/>
</dbReference>
<dbReference type="Gene3D" id="3.30.565.10">
    <property type="entry name" value="Histidine kinase-like ATPase, C-terminal domain"/>
    <property type="match status" value="1"/>
</dbReference>
<dbReference type="PANTHER" id="PTHR43065">
    <property type="entry name" value="SENSOR HISTIDINE KINASE"/>
    <property type="match status" value="1"/>
</dbReference>
<evidence type="ECO:0000256" key="1">
    <source>
        <dbReference type="ARBA" id="ARBA00000085"/>
    </source>
</evidence>
<evidence type="ECO:0000313" key="11">
    <source>
        <dbReference type="EMBL" id="MFC0524307.1"/>
    </source>
</evidence>
<evidence type="ECO:0000256" key="4">
    <source>
        <dbReference type="ARBA" id="ARBA00022679"/>
    </source>
</evidence>
<sequence>MPLWLSADQVGLTGQVQALQKNPDGSTLMMTAFSLVFLNTLRALPHYIGALLLGHELAFKLQKRWLKVAVPLFVIPIVYFVINLYNSLDYHFGGTAMLLLVSTVLIQYLAKGRLRPVFKSFVLTQLLFGLQWLDTVTYLSSYGFGGGPLSTQVKDSAEALSFQGTLSFYSLVLCIIFVVNALVLAIYLSVSEKTSLIEKDLTIARGEMIESRSGREALHLVHDLKTPLALIEGLNSLIQLKSKDQEILDYTDKISDSIQSTSNMVSEILYKERKNWTTVKRLIEYVRANKLSYDDISFHFQLEANEQTEIYINKIRMTRAIINLIDNACDAVMETAEAHITIHTFEDQQGIWLGVEDNGKGMTKGEQKNIFNPGYSTKSHPGVGLTFVKNVVEEHEASLHIQSSKQKGTTFWILLSKERVRYEDSNRG</sequence>
<accession>A0ABV6LPH0</accession>
<keyword evidence="12" id="KW-1185">Reference proteome</keyword>
<keyword evidence="8" id="KW-0902">Two-component regulatory system</keyword>
<keyword evidence="9" id="KW-0472">Membrane</keyword>
<dbReference type="SMART" id="SM00387">
    <property type="entry name" value="HATPase_c"/>
    <property type="match status" value="1"/>
</dbReference>
<dbReference type="CDD" id="cd00082">
    <property type="entry name" value="HisKA"/>
    <property type="match status" value="1"/>
</dbReference>
<dbReference type="EC" id="2.7.13.3" evidence="2"/>
<evidence type="ECO:0000259" key="10">
    <source>
        <dbReference type="PROSITE" id="PS50109"/>
    </source>
</evidence>
<dbReference type="PROSITE" id="PS50109">
    <property type="entry name" value="HIS_KIN"/>
    <property type="match status" value="1"/>
</dbReference>
<evidence type="ECO:0000256" key="2">
    <source>
        <dbReference type="ARBA" id="ARBA00012438"/>
    </source>
</evidence>
<reference evidence="11 12" key="1">
    <citation type="submission" date="2024-09" db="EMBL/GenBank/DDBJ databases">
        <authorList>
            <person name="Sun Q."/>
            <person name="Mori K."/>
        </authorList>
    </citation>
    <scope>NUCLEOTIDE SEQUENCE [LARGE SCALE GENOMIC DNA]</scope>
    <source>
        <strain evidence="11 12">NCAIM B.02529</strain>
    </source>
</reference>
<gene>
    <name evidence="11" type="ORF">ACFFGV_12090</name>
</gene>
<keyword evidence="3" id="KW-0597">Phosphoprotein</keyword>
<evidence type="ECO:0000256" key="9">
    <source>
        <dbReference type="SAM" id="Phobius"/>
    </source>
</evidence>
<organism evidence="11 12">
    <name type="scientific">Pontibacillus salicampi</name>
    <dbReference type="NCBI Taxonomy" id="1449801"/>
    <lineage>
        <taxon>Bacteria</taxon>
        <taxon>Bacillati</taxon>
        <taxon>Bacillota</taxon>
        <taxon>Bacilli</taxon>
        <taxon>Bacillales</taxon>
        <taxon>Bacillaceae</taxon>
        <taxon>Pontibacillus</taxon>
    </lineage>
</organism>
<dbReference type="InterPro" id="IPR004358">
    <property type="entry name" value="Sig_transdc_His_kin-like_C"/>
</dbReference>
<dbReference type="Gene3D" id="1.10.287.130">
    <property type="match status" value="1"/>
</dbReference>
<keyword evidence="9" id="KW-0812">Transmembrane</keyword>